<evidence type="ECO:0000256" key="5">
    <source>
        <dbReference type="ARBA" id="ARBA00023157"/>
    </source>
</evidence>
<dbReference type="GO" id="GO:0043005">
    <property type="term" value="C:neuron projection"/>
    <property type="evidence" value="ECO:0007669"/>
    <property type="project" value="UniProtKB-ARBA"/>
</dbReference>
<evidence type="ECO:0000256" key="3">
    <source>
        <dbReference type="ARBA" id="ARBA00022729"/>
    </source>
</evidence>
<dbReference type="PANTHER" id="PTHR12916:SF4">
    <property type="entry name" value="UNINFLATABLE, ISOFORM C"/>
    <property type="match status" value="1"/>
</dbReference>
<keyword evidence="4" id="KW-0677">Repeat</keyword>
<dbReference type="Pfam" id="PF00008">
    <property type="entry name" value="EGF"/>
    <property type="match status" value="4"/>
</dbReference>
<dbReference type="CDD" id="cd00054">
    <property type="entry name" value="EGF_CA"/>
    <property type="match status" value="2"/>
</dbReference>
<keyword evidence="10" id="KW-1185">Reference proteome</keyword>
<feature type="disulfide bond" evidence="7">
    <location>
        <begin position="148"/>
        <end position="157"/>
    </location>
</feature>
<keyword evidence="3" id="KW-0732">Signal</keyword>
<dbReference type="EMBL" id="UYWX01020752">
    <property type="protein sequence ID" value="VDM34067.1"/>
    <property type="molecule type" value="Genomic_DNA"/>
</dbReference>
<dbReference type="PROSITE" id="PS00022">
    <property type="entry name" value="EGF_1"/>
    <property type="match status" value="3"/>
</dbReference>
<dbReference type="InterPro" id="IPR000742">
    <property type="entry name" value="EGF"/>
</dbReference>
<keyword evidence="6" id="KW-0325">Glycoprotein</keyword>
<evidence type="ECO:0000256" key="7">
    <source>
        <dbReference type="PROSITE-ProRule" id="PRU00076"/>
    </source>
</evidence>
<dbReference type="GO" id="GO:0048646">
    <property type="term" value="P:anatomical structure formation involved in morphogenesis"/>
    <property type="evidence" value="ECO:0007669"/>
    <property type="project" value="UniProtKB-ARBA"/>
</dbReference>
<organism evidence="9 10">
    <name type="scientific">Hydatigena taeniaeformis</name>
    <name type="common">Feline tapeworm</name>
    <name type="synonym">Taenia taeniaeformis</name>
    <dbReference type="NCBI Taxonomy" id="6205"/>
    <lineage>
        <taxon>Eukaryota</taxon>
        <taxon>Metazoa</taxon>
        <taxon>Spiralia</taxon>
        <taxon>Lophotrochozoa</taxon>
        <taxon>Platyhelminthes</taxon>
        <taxon>Cestoda</taxon>
        <taxon>Eucestoda</taxon>
        <taxon>Cyclophyllidea</taxon>
        <taxon>Taeniidae</taxon>
        <taxon>Hydatigera</taxon>
    </lineage>
</organism>
<dbReference type="Gene3D" id="2.10.25.10">
    <property type="entry name" value="Laminin"/>
    <property type="match status" value="5"/>
</dbReference>
<feature type="disulfide bond" evidence="7">
    <location>
        <begin position="46"/>
        <end position="55"/>
    </location>
</feature>
<keyword evidence="1" id="KW-0217">Developmental protein</keyword>
<dbReference type="PROSITE" id="PS50026">
    <property type="entry name" value="EGF_3"/>
    <property type="match status" value="4"/>
</dbReference>
<gene>
    <name evidence="9" type="ORF">TTAC_LOCUS9301</name>
</gene>
<proteinExistence type="predicted"/>
<dbReference type="PROSITE" id="PS01186">
    <property type="entry name" value="EGF_2"/>
    <property type="match status" value="3"/>
</dbReference>
<dbReference type="GO" id="GO:0001764">
    <property type="term" value="P:neuron migration"/>
    <property type="evidence" value="ECO:0007669"/>
    <property type="project" value="UniProtKB-ARBA"/>
</dbReference>
<dbReference type="PANTHER" id="PTHR12916">
    <property type="entry name" value="CYTOCHROME C OXIDASE POLYPEPTIDE VIC-2"/>
    <property type="match status" value="1"/>
</dbReference>
<evidence type="ECO:0000259" key="8">
    <source>
        <dbReference type="PROSITE" id="PS50026"/>
    </source>
</evidence>
<evidence type="ECO:0000256" key="6">
    <source>
        <dbReference type="ARBA" id="ARBA00023180"/>
    </source>
</evidence>
<keyword evidence="5 7" id="KW-1015">Disulfide bond</keyword>
<dbReference type="FunFam" id="2.10.25.10:FF:000172">
    <property type="entry name" value="FAT atypical cadherin 3"/>
    <property type="match status" value="1"/>
</dbReference>
<dbReference type="GO" id="GO:0009887">
    <property type="term" value="P:animal organ morphogenesis"/>
    <property type="evidence" value="ECO:0007669"/>
    <property type="project" value="UniProtKB-ARBA"/>
</dbReference>
<dbReference type="GO" id="GO:0016358">
    <property type="term" value="P:dendrite development"/>
    <property type="evidence" value="ECO:0007669"/>
    <property type="project" value="UniProtKB-ARBA"/>
</dbReference>
<sequence length="289" mass="31797">MTHCLSFSIYFYAETSTQSLCLPNPCQNGGECEVSNDAPGGYQCICLEPYGGRNCTIENPTCIDQPCLNGGVCEDMPNRQFKCFCRPGFAGRPLDSSLGYMHEVEVCCDAIFSFAGLRCEFEDPCLVKPCKNGGICFSNNLGKRECQCPAGFTGEDCSVDINECEVEERSPCEPNGICINEARITAFCRVLFKFSLIIAAILMHSWPMPGGYRCECLDGYTGVRCEIFVPSCESNPCKNGGVCKDRGDHFECLCPLGESLKWHQGSYNGGGRSSQYEMCQNDTYKVMIG</sequence>
<evidence type="ECO:0000256" key="2">
    <source>
        <dbReference type="ARBA" id="ARBA00022536"/>
    </source>
</evidence>
<feature type="domain" description="EGF-like" evidence="8">
    <location>
        <begin position="58"/>
        <end position="94"/>
    </location>
</feature>
<dbReference type="Proteomes" id="UP000274429">
    <property type="component" value="Unassembled WGS sequence"/>
</dbReference>
<dbReference type="PRINTS" id="PR00010">
    <property type="entry name" value="EGFBLOOD"/>
</dbReference>
<evidence type="ECO:0000256" key="1">
    <source>
        <dbReference type="ARBA" id="ARBA00022473"/>
    </source>
</evidence>
<dbReference type="AlphaFoldDB" id="A0A3P7G1A5"/>
<keyword evidence="2 7" id="KW-0245">EGF-like domain</keyword>
<feature type="domain" description="EGF-like" evidence="8">
    <location>
        <begin position="228"/>
        <end position="264"/>
    </location>
</feature>
<evidence type="ECO:0000313" key="9">
    <source>
        <dbReference type="EMBL" id="VDM34067.1"/>
    </source>
</evidence>
<comment type="caution">
    <text evidence="7">Lacks conserved residue(s) required for the propagation of feature annotation.</text>
</comment>
<dbReference type="SUPFAM" id="SSF57196">
    <property type="entry name" value="EGF/Laminin"/>
    <property type="match status" value="4"/>
</dbReference>
<name>A0A3P7G1A5_HYDTA</name>
<dbReference type="GO" id="GO:0005509">
    <property type="term" value="F:calcium ion binding"/>
    <property type="evidence" value="ECO:0007669"/>
    <property type="project" value="InterPro"/>
</dbReference>
<reference evidence="9 10" key="1">
    <citation type="submission" date="2018-11" db="EMBL/GenBank/DDBJ databases">
        <authorList>
            <consortium name="Pathogen Informatics"/>
        </authorList>
    </citation>
    <scope>NUCLEOTIDE SEQUENCE [LARGE SCALE GENOMIC DNA]</scope>
</reference>
<dbReference type="InterPro" id="IPR000152">
    <property type="entry name" value="EGF-type_Asp/Asn_hydroxyl_site"/>
</dbReference>
<protein>
    <recommendedName>
        <fullName evidence="8">EGF-like domain-containing protein</fullName>
    </recommendedName>
</protein>
<dbReference type="GO" id="GO:0048667">
    <property type="term" value="P:cell morphogenesis involved in neuron differentiation"/>
    <property type="evidence" value="ECO:0007669"/>
    <property type="project" value="UniProtKB-ARBA"/>
</dbReference>
<dbReference type="OrthoDB" id="430340at2759"/>
<dbReference type="SMART" id="SM00181">
    <property type="entry name" value="EGF"/>
    <property type="match status" value="5"/>
</dbReference>
<dbReference type="InterPro" id="IPR001881">
    <property type="entry name" value="EGF-like_Ca-bd_dom"/>
</dbReference>
<evidence type="ECO:0000313" key="10">
    <source>
        <dbReference type="Proteomes" id="UP000274429"/>
    </source>
</evidence>
<feature type="domain" description="EGF-like" evidence="8">
    <location>
        <begin position="121"/>
        <end position="158"/>
    </location>
</feature>
<feature type="domain" description="EGF-like" evidence="8">
    <location>
        <begin position="17"/>
        <end position="56"/>
    </location>
</feature>
<dbReference type="PROSITE" id="PS00010">
    <property type="entry name" value="ASX_HYDROXYL"/>
    <property type="match status" value="1"/>
</dbReference>
<dbReference type="SMART" id="SM00179">
    <property type="entry name" value="EGF_CA"/>
    <property type="match status" value="5"/>
</dbReference>
<accession>A0A3P7G1A5</accession>
<evidence type="ECO:0000256" key="4">
    <source>
        <dbReference type="ARBA" id="ARBA00022737"/>
    </source>
</evidence>